<sequence>MKCVMCKGGELAPGKTTVKVQRGETLVIIKDVPADVCQNCGEAYLDGNVARKIEQQVEEAVARHTEIEILRYAA</sequence>
<accession>A0A7C3QW93</accession>
<reference evidence="1" key="1">
    <citation type="journal article" date="2020" name="mSystems">
        <title>Genome- and Community-Level Interaction Insights into Carbon Utilization and Element Cycling Functions of Hydrothermarchaeota in Hydrothermal Sediment.</title>
        <authorList>
            <person name="Zhou Z."/>
            <person name="Liu Y."/>
            <person name="Xu W."/>
            <person name="Pan J."/>
            <person name="Luo Z.H."/>
            <person name="Li M."/>
        </authorList>
    </citation>
    <scope>NUCLEOTIDE SEQUENCE [LARGE SCALE GENOMIC DNA]</scope>
    <source>
        <strain evidence="1">SpSt-902</strain>
    </source>
</reference>
<name>A0A7C3QW93_9BACT</name>
<dbReference type="InterPro" id="IPR032758">
    <property type="entry name" value="MqsA/HigA-2"/>
</dbReference>
<proteinExistence type="predicted"/>
<dbReference type="CDD" id="cd12870">
    <property type="entry name" value="MqsA"/>
    <property type="match status" value="1"/>
</dbReference>
<evidence type="ECO:0000313" key="1">
    <source>
        <dbReference type="EMBL" id="HFT93188.1"/>
    </source>
</evidence>
<organism evidence="1">
    <name type="scientific">Leptospirillum ferriphilum</name>
    <dbReference type="NCBI Taxonomy" id="178606"/>
    <lineage>
        <taxon>Bacteria</taxon>
        <taxon>Pseudomonadati</taxon>
        <taxon>Nitrospirota</taxon>
        <taxon>Nitrospiria</taxon>
        <taxon>Nitrospirales</taxon>
        <taxon>Nitrospiraceae</taxon>
        <taxon>Leptospirillum</taxon>
    </lineage>
</organism>
<dbReference type="EMBL" id="DTMM01000087">
    <property type="protein sequence ID" value="HFT93188.1"/>
    <property type="molecule type" value="Genomic_DNA"/>
</dbReference>
<dbReference type="AlphaFoldDB" id="A0A7C3QW93"/>
<dbReference type="Pfam" id="PF15731">
    <property type="entry name" value="MqsA_antitoxin"/>
    <property type="match status" value="1"/>
</dbReference>
<gene>
    <name evidence="1" type="ORF">ENX03_04480</name>
</gene>
<comment type="caution">
    <text evidence="1">The sequence shown here is derived from an EMBL/GenBank/DDBJ whole genome shotgun (WGS) entry which is preliminary data.</text>
</comment>
<dbReference type="InterPro" id="IPR022453">
    <property type="entry name" value="Znf_MqsA-type"/>
</dbReference>
<dbReference type="Gene3D" id="3.10.20.860">
    <property type="match status" value="1"/>
</dbReference>
<dbReference type="NCBIfam" id="TIGR03831">
    <property type="entry name" value="YgiT_finger"/>
    <property type="match status" value="1"/>
</dbReference>
<protein>
    <submittedName>
        <fullName evidence="1">Type II toxin-antitoxin system MqsA family antitoxin</fullName>
    </submittedName>
</protein>